<dbReference type="EMBL" id="CM043787">
    <property type="protein sequence ID" value="KAI4830394.1"/>
    <property type="molecule type" value="Genomic_DNA"/>
</dbReference>
<comment type="caution">
    <text evidence="1">The sequence shown here is derived from an EMBL/GenBank/DDBJ whole genome shotgun (WGS) entry which is preliminary data.</text>
</comment>
<evidence type="ECO:0000313" key="1">
    <source>
        <dbReference type="EMBL" id="KAI4830394.1"/>
    </source>
</evidence>
<sequence length="116" mass="12327">MLEVRPELAGGIISPADDDEKEIFEPWLELCEGHWVVSLSSLVMVGEVILCSRLSGFLTVPAITVKTEEKAGCPDKPSPSESPSEWTTEKGKSANGWAGAAVTAESPGKDEKPEAS</sequence>
<dbReference type="Proteomes" id="UP001057452">
    <property type="component" value="Chromosome 3"/>
</dbReference>
<proteinExistence type="predicted"/>
<reference evidence="1" key="1">
    <citation type="submission" date="2022-05" db="EMBL/GenBank/DDBJ databases">
        <title>Chromosome-level genome of Chaenocephalus aceratus.</title>
        <authorList>
            <person name="Park H."/>
        </authorList>
    </citation>
    <scope>NUCLEOTIDE SEQUENCE</scope>
    <source>
        <strain evidence="1">KU_202001</strain>
    </source>
</reference>
<organism evidence="1 2">
    <name type="scientific">Chaenocephalus aceratus</name>
    <name type="common">Blackfin icefish</name>
    <name type="synonym">Chaenichthys aceratus</name>
    <dbReference type="NCBI Taxonomy" id="36190"/>
    <lineage>
        <taxon>Eukaryota</taxon>
        <taxon>Metazoa</taxon>
        <taxon>Chordata</taxon>
        <taxon>Craniata</taxon>
        <taxon>Vertebrata</taxon>
        <taxon>Euteleostomi</taxon>
        <taxon>Actinopterygii</taxon>
        <taxon>Neopterygii</taxon>
        <taxon>Teleostei</taxon>
        <taxon>Neoteleostei</taxon>
        <taxon>Acanthomorphata</taxon>
        <taxon>Eupercaria</taxon>
        <taxon>Perciformes</taxon>
        <taxon>Notothenioidei</taxon>
        <taxon>Channichthyidae</taxon>
        <taxon>Chaenocephalus</taxon>
    </lineage>
</organism>
<name>A0ACB9XT32_CHAAC</name>
<protein>
    <submittedName>
        <fullName evidence="1">Uncharacterized protein</fullName>
    </submittedName>
</protein>
<evidence type="ECO:0000313" key="2">
    <source>
        <dbReference type="Proteomes" id="UP001057452"/>
    </source>
</evidence>
<accession>A0ACB9XT32</accession>
<gene>
    <name evidence="1" type="ORF">KUCAC02_002025</name>
</gene>
<keyword evidence="2" id="KW-1185">Reference proteome</keyword>